<keyword evidence="4" id="KW-0175">Coiled coil</keyword>
<keyword evidence="11" id="KW-1185">Reference proteome</keyword>
<evidence type="ECO:0000256" key="6">
    <source>
        <dbReference type="ARBA" id="ARBA00023242"/>
    </source>
</evidence>
<evidence type="ECO:0000256" key="2">
    <source>
        <dbReference type="ARBA" id="ARBA00006783"/>
    </source>
</evidence>
<dbReference type="Pfam" id="PF14379">
    <property type="entry name" value="Myb_CC_LHEQLE"/>
    <property type="match status" value="1"/>
</dbReference>
<feature type="compositionally biased region" description="Basic and acidic residues" evidence="7">
    <location>
        <begin position="243"/>
        <end position="256"/>
    </location>
</feature>
<dbReference type="SUPFAM" id="SSF46689">
    <property type="entry name" value="Homeodomain-like"/>
    <property type="match status" value="1"/>
</dbReference>
<protein>
    <recommendedName>
        <fullName evidence="12">HTH myb-type domain-containing protein</fullName>
    </recommendedName>
</protein>
<dbReference type="Gene3D" id="1.10.10.60">
    <property type="entry name" value="Homeodomain-like"/>
    <property type="match status" value="1"/>
</dbReference>
<evidence type="ECO:0000313" key="10">
    <source>
        <dbReference type="EMBL" id="KAG5380296.1"/>
    </source>
</evidence>
<evidence type="ECO:0000256" key="1">
    <source>
        <dbReference type="ARBA" id="ARBA00004123"/>
    </source>
</evidence>
<feature type="compositionally biased region" description="Polar residues" evidence="7">
    <location>
        <begin position="95"/>
        <end position="105"/>
    </location>
</feature>
<comment type="subcellular location">
    <subcellularLocation>
        <location evidence="1">Nucleus</location>
    </subcellularLocation>
</comment>
<evidence type="ECO:0000259" key="9">
    <source>
        <dbReference type="Pfam" id="PF14379"/>
    </source>
</evidence>
<evidence type="ECO:0000256" key="5">
    <source>
        <dbReference type="ARBA" id="ARBA00023163"/>
    </source>
</evidence>
<evidence type="ECO:0000259" key="8">
    <source>
        <dbReference type="Pfam" id="PF00249"/>
    </source>
</evidence>
<dbReference type="PANTHER" id="PTHR31499">
    <property type="entry name" value="MYB FAMILY TRANSCRIPTION FACTOR PHL11"/>
    <property type="match status" value="1"/>
</dbReference>
<dbReference type="InterPro" id="IPR001005">
    <property type="entry name" value="SANT/Myb"/>
</dbReference>
<reference evidence="10 11" key="1">
    <citation type="submission" date="2021-03" db="EMBL/GenBank/DDBJ databases">
        <authorList>
            <person name="King G.J."/>
            <person name="Bancroft I."/>
            <person name="Baten A."/>
            <person name="Bloomfield J."/>
            <person name="Borpatragohain P."/>
            <person name="He Z."/>
            <person name="Irish N."/>
            <person name="Irwin J."/>
            <person name="Liu K."/>
            <person name="Mauleon R.P."/>
            <person name="Moore J."/>
            <person name="Morris R."/>
            <person name="Ostergaard L."/>
            <person name="Wang B."/>
            <person name="Wells R."/>
        </authorList>
    </citation>
    <scope>NUCLEOTIDE SEQUENCE [LARGE SCALE GENOMIC DNA]</scope>
    <source>
        <strain evidence="10">R-o-18</strain>
        <tissue evidence="10">Leaf</tissue>
    </source>
</reference>
<dbReference type="Proteomes" id="UP000823674">
    <property type="component" value="Chromosome A07"/>
</dbReference>
<dbReference type="PANTHER" id="PTHR31499:SF50">
    <property type="entry name" value="HTH MYB-TYPE DOMAIN-CONTAINING PROTEIN"/>
    <property type="match status" value="1"/>
</dbReference>
<dbReference type="InterPro" id="IPR006447">
    <property type="entry name" value="Myb_dom_plants"/>
</dbReference>
<name>A0ABQ7L131_BRACM</name>
<sequence>MASNTNNGNNQKTKMSLVLSTDANPRLKWTCELHHRFVEAVNQLGGPNKATPKSLMKAMEIPGLTLYHLKSHLQKYRLGKSLKFDDNKLEVSSALETQEAESGNYSRDFRGSVNEENNHPANEGLKITEALQLQTEVQKKLHEQIEVQRNLQVKIEAQGKYLQSVLMKAQQTLAGYTSSTLGMDFARTKLSRFASLVNPSSSFSELKQVEEYEEEAEDARESFLRKQKIEDARESFLESSESSETKRNNDNDERQSVELPLMDIKSEVMTDKKKRNHYDVVCMECQLLKKIDFEVDDDEQELKLSLNSYKKKYGDVPEPKKRLGFN</sequence>
<dbReference type="InterPro" id="IPR046955">
    <property type="entry name" value="PHR1-like"/>
</dbReference>
<comment type="caution">
    <text evidence="10">The sequence shown here is derived from an EMBL/GenBank/DDBJ whole genome shotgun (WGS) entry which is preliminary data.</text>
</comment>
<organism evidence="10 11">
    <name type="scientific">Brassica rapa subsp. trilocularis</name>
    <dbReference type="NCBI Taxonomy" id="1813537"/>
    <lineage>
        <taxon>Eukaryota</taxon>
        <taxon>Viridiplantae</taxon>
        <taxon>Streptophyta</taxon>
        <taxon>Embryophyta</taxon>
        <taxon>Tracheophyta</taxon>
        <taxon>Spermatophyta</taxon>
        <taxon>Magnoliopsida</taxon>
        <taxon>eudicotyledons</taxon>
        <taxon>Gunneridae</taxon>
        <taxon>Pentapetalae</taxon>
        <taxon>rosids</taxon>
        <taxon>malvids</taxon>
        <taxon>Brassicales</taxon>
        <taxon>Brassicaceae</taxon>
        <taxon>Brassiceae</taxon>
        <taxon>Brassica</taxon>
    </lineage>
</organism>
<evidence type="ECO:0000256" key="4">
    <source>
        <dbReference type="ARBA" id="ARBA00023054"/>
    </source>
</evidence>
<keyword evidence="3" id="KW-0805">Transcription regulation</keyword>
<evidence type="ECO:0008006" key="12">
    <source>
        <dbReference type="Google" id="ProtNLM"/>
    </source>
</evidence>
<evidence type="ECO:0000313" key="11">
    <source>
        <dbReference type="Proteomes" id="UP000823674"/>
    </source>
</evidence>
<keyword evidence="6" id="KW-0539">Nucleus</keyword>
<dbReference type="InterPro" id="IPR009057">
    <property type="entry name" value="Homeodomain-like_sf"/>
</dbReference>
<accession>A0ABQ7L131</accession>
<feature type="region of interest" description="Disordered" evidence="7">
    <location>
        <begin position="95"/>
        <end position="120"/>
    </location>
</feature>
<feature type="domain" description="MYB-CC type transcription factor LHEQLE-containing" evidence="9">
    <location>
        <begin position="126"/>
        <end position="172"/>
    </location>
</feature>
<proteinExistence type="inferred from homology"/>
<dbReference type="EMBL" id="JADBGQ010000009">
    <property type="protein sequence ID" value="KAG5380296.1"/>
    <property type="molecule type" value="Genomic_DNA"/>
</dbReference>
<feature type="domain" description="Myb-like" evidence="8">
    <location>
        <begin position="26"/>
        <end position="77"/>
    </location>
</feature>
<gene>
    <name evidence="10" type="primary">A07p038490.1_BraROA</name>
    <name evidence="10" type="ORF">IGI04_028138</name>
</gene>
<dbReference type="Pfam" id="PF00249">
    <property type="entry name" value="Myb_DNA-binding"/>
    <property type="match status" value="1"/>
</dbReference>
<evidence type="ECO:0000256" key="3">
    <source>
        <dbReference type="ARBA" id="ARBA00023015"/>
    </source>
</evidence>
<dbReference type="NCBIfam" id="TIGR01557">
    <property type="entry name" value="myb_SHAQKYF"/>
    <property type="match status" value="1"/>
</dbReference>
<evidence type="ECO:0000256" key="7">
    <source>
        <dbReference type="SAM" id="MobiDB-lite"/>
    </source>
</evidence>
<keyword evidence="5" id="KW-0804">Transcription</keyword>
<comment type="similarity">
    <text evidence="2">Belongs to the MYB-CC family.</text>
</comment>
<feature type="region of interest" description="Disordered" evidence="7">
    <location>
        <begin position="234"/>
        <end position="261"/>
    </location>
</feature>
<dbReference type="InterPro" id="IPR025756">
    <property type="entry name" value="Myb_CC_LHEQLE"/>
</dbReference>